<protein>
    <recommendedName>
        <fullName evidence="3">F-box domain-containing protein</fullName>
    </recommendedName>
</protein>
<evidence type="ECO:0000313" key="2">
    <source>
        <dbReference type="Proteomes" id="UP001375240"/>
    </source>
</evidence>
<gene>
    <name evidence="1" type="ORF">TWF696_005862</name>
</gene>
<evidence type="ECO:0000313" key="1">
    <source>
        <dbReference type="EMBL" id="KAK6349577.1"/>
    </source>
</evidence>
<organism evidence="1 2">
    <name type="scientific">Orbilia brochopaga</name>
    <dbReference type="NCBI Taxonomy" id="3140254"/>
    <lineage>
        <taxon>Eukaryota</taxon>
        <taxon>Fungi</taxon>
        <taxon>Dikarya</taxon>
        <taxon>Ascomycota</taxon>
        <taxon>Pezizomycotina</taxon>
        <taxon>Orbiliomycetes</taxon>
        <taxon>Orbiliales</taxon>
        <taxon>Orbiliaceae</taxon>
        <taxon>Orbilia</taxon>
    </lineage>
</organism>
<dbReference type="EMBL" id="JAVHNQ010000004">
    <property type="protein sequence ID" value="KAK6349577.1"/>
    <property type="molecule type" value="Genomic_DNA"/>
</dbReference>
<dbReference type="AlphaFoldDB" id="A0AAV9UVT5"/>
<reference evidence="1 2" key="1">
    <citation type="submission" date="2019-10" db="EMBL/GenBank/DDBJ databases">
        <authorList>
            <person name="Palmer J.M."/>
        </authorList>
    </citation>
    <scope>NUCLEOTIDE SEQUENCE [LARGE SCALE GENOMIC DNA]</scope>
    <source>
        <strain evidence="1 2">TWF696</strain>
    </source>
</reference>
<dbReference type="Proteomes" id="UP001375240">
    <property type="component" value="Unassembled WGS sequence"/>
</dbReference>
<proteinExistence type="predicted"/>
<comment type="caution">
    <text evidence="1">The sequence shown here is derived from an EMBL/GenBank/DDBJ whole genome shotgun (WGS) entry which is preliminary data.</text>
</comment>
<keyword evidence="2" id="KW-1185">Reference proteome</keyword>
<accession>A0AAV9UVT5</accession>
<name>A0AAV9UVT5_9PEZI</name>
<evidence type="ECO:0008006" key="3">
    <source>
        <dbReference type="Google" id="ProtNLM"/>
    </source>
</evidence>
<sequence>MARATLPLPLELVFEVLRCCRREDIRSFARTSKRSYNASFRFLHARIDLIRALESGTLERHEKDDIYNIVRAVDLYITPSSMHFWSNTEFSHNAIETQLVKFKNLEELHIISEEERYRIDGPTARVLRFVFGYPLARHISTLFLEVHTVKGNWKSFRRVLCDLEAELEPLTQPTTPKCRLKTVKALIASSHPKALLAYFPPLLSPYMATVETIELRTLWNLDHIGQHGTWMFDHSHEYISGFRSTTMKRVVLEDKYGLADRIYGKIAKVWPNLEELEVNTGVDQKLSDYDALEALKSLKYLSIPYPCYSWDLTPRDTMTQESAYVAEALGARFLALQDVDVQYIYGTGSTSRIALFNRPPPLPDGDGSAKCQPFQLRGHRTVDTTHLDILDMRALVMYKGLAEGVRERVEKYVDVEEFLALDVYVPKVLGLLPEPAPPDLK</sequence>